<gene>
    <name evidence="1" type="primary">yunB</name>
    <name evidence="1" type="ORF">IAA61_07455</name>
</gene>
<dbReference type="Proteomes" id="UP000824109">
    <property type="component" value="Unassembled WGS sequence"/>
</dbReference>
<dbReference type="InterPro" id="IPR014197">
    <property type="entry name" value="Sporulation_prot_YunB"/>
</dbReference>
<organism evidence="1 2">
    <name type="scientific">Candidatus Ornithomonoglobus merdipullorum</name>
    <dbReference type="NCBI Taxonomy" id="2840895"/>
    <lineage>
        <taxon>Bacteria</taxon>
        <taxon>Bacillati</taxon>
        <taxon>Bacillota</taxon>
        <taxon>Clostridia</taxon>
        <taxon>Candidatus Ornithomonoglobus</taxon>
    </lineage>
</organism>
<reference evidence="1" key="2">
    <citation type="journal article" date="2021" name="PeerJ">
        <title>Extensive microbial diversity within the chicken gut microbiome revealed by metagenomics and culture.</title>
        <authorList>
            <person name="Gilroy R."/>
            <person name="Ravi A."/>
            <person name="Getino M."/>
            <person name="Pursley I."/>
            <person name="Horton D.L."/>
            <person name="Alikhan N.F."/>
            <person name="Baker D."/>
            <person name="Gharbi K."/>
            <person name="Hall N."/>
            <person name="Watson M."/>
            <person name="Adriaenssens E.M."/>
            <person name="Foster-Nyarko E."/>
            <person name="Jarju S."/>
            <person name="Secka A."/>
            <person name="Antonio M."/>
            <person name="Oren A."/>
            <person name="Chaudhuri R.R."/>
            <person name="La Ragione R."/>
            <person name="Hildebrand F."/>
            <person name="Pallen M.J."/>
        </authorList>
    </citation>
    <scope>NUCLEOTIDE SEQUENCE</scope>
    <source>
        <strain evidence="1">USAMLcec3-3695</strain>
    </source>
</reference>
<comment type="caution">
    <text evidence="1">The sequence shown here is derived from an EMBL/GenBank/DDBJ whole genome shotgun (WGS) entry which is preliminary data.</text>
</comment>
<dbReference type="EMBL" id="DVNB01000079">
    <property type="protein sequence ID" value="HIU57632.1"/>
    <property type="molecule type" value="Genomic_DNA"/>
</dbReference>
<dbReference type="Pfam" id="PF09560">
    <property type="entry name" value="Spore_YunB"/>
    <property type="match status" value="1"/>
</dbReference>
<proteinExistence type="predicted"/>
<dbReference type="NCBIfam" id="TIGR02832">
    <property type="entry name" value="spo_yunB"/>
    <property type="match status" value="1"/>
</dbReference>
<reference evidence="1" key="1">
    <citation type="submission" date="2020-10" db="EMBL/GenBank/DDBJ databases">
        <authorList>
            <person name="Gilroy R."/>
        </authorList>
    </citation>
    <scope>NUCLEOTIDE SEQUENCE</scope>
    <source>
        <strain evidence="1">USAMLcec3-3695</strain>
    </source>
</reference>
<dbReference type="AlphaFoldDB" id="A0A9D1MC88"/>
<evidence type="ECO:0000313" key="2">
    <source>
        <dbReference type="Proteomes" id="UP000824109"/>
    </source>
</evidence>
<sequence length="223" mass="24402">MRLGMGKRRGRRFKACAAVTAVFALAALGTHVFLKRAEPAFVAQSSNYSNTAFTDLVGECVIELAETEEFAEFFEIISDSSESITAIEANTARINLIKSKLLINIQSALSDDYPAYLNIPLGSLTGYYLLSSLGPNIPVKVVPISVVNGKFDEEFVSVGINQVKHKIYLDVTVDMLYSGYLLHETERIETSVPIAETVIVGDVPQYYGSGYAFGTNEDNSLHN</sequence>
<evidence type="ECO:0000313" key="1">
    <source>
        <dbReference type="EMBL" id="HIU57632.1"/>
    </source>
</evidence>
<accession>A0A9D1MC88</accession>
<name>A0A9D1MC88_9FIRM</name>
<protein>
    <submittedName>
        <fullName evidence="1">Sporulation protein YunB</fullName>
    </submittedName>
</protein>